<evidence type="ECO:0008006" key="4">
    <source>
        <dbReference type="Google" id="ProtNLM"/>
    </source>
</evidence>
<dbReference type="RefSeq" id="WP_166680094.1">
    <property type="nucleotide sequence ID" value="NZ_SODU01000004.1"/>
</dbReference>
<dbReference type="Proteomes" id="UP000295060">
    <property type="component" value="Unassembled WGS sequence"/>
</dbReference>
<proteinExistence type="predicted"/>
<organism evidence="2 3">
    <name type="scientific">Kribbella pratensis</name>
    <dbReference type="NCBI Taxonomy" id="2512112"/>
    <lineage>
        <taxon>Bacteria</taxon>
        <taxon>Bacillati</taxon>
        <taxon>Actinomycetota</taxon>
        <taxon>Actinomycetes</taxon>
        <taxon>Propionibacteriales</taxon>
        <taxon>Kribbellaceae</taxon>
        <taxon>Kribbella</taxon>
    </lineage>
</organism>
<protein>
    <recommendedName>
        <fullName evidence="4">DUF5642 domain-containing protein</fullName>
    </recommendedName>
</protein>
<evidence type="ECO:0000256" key="1">
    <source>
        <dbReference type="SAM" id="SignalP"/>
    </source>
</evidence>
<evidence type="ECO:0000313" key="2">
    <source>
        <dbReference type="EMBL" id="TDW84147.1"/>
    </source>
</evidence>
<keyword evidence="3" id="KW-1185">Reference proteome</keyword>
<name>A0ABY2F7M1_9ACTN</name>
<dbReference type="PROSITE" id="PS51257">
    <property type="entry name" value="PROKAR_LIPOPROTEIN"/>
    <property type="match status" value="1"/>
</dbReference>
<accession>A0ABY2F7M1</accession>
<feature type="chain" id="PRO_5045345598" description="DUF5642 domain-containing protein" evidence="1">
    <location>
        <begin position="23"/>
        <end position="284"/>
    </location>
</feature>
<dbReference type="EMBL" id="SODU01000004">
    <property type="protein sequence ID" value="TDW84147.1"/>
    <property type="molecule type" value="Genomic_DNA"/>
</dbReference>
<reference evidence="2 3" key="1">
    <citation type="submission" date="2019-03" db="EMBL/GenBank/DDBJ databases">
        <title>Genomic Encyclopedia of Type Strains, Phase III (KMG-III): the genomes of soil and plant-associated and newly described type strains.</title>
        <authorList>
            <person name="Whitman W."/>
        </authorList>
    </citation>
    <scope>NUCLEOTIDE SEQUENCE [LARGE SCALE GENOMIC DNA]</scope>
    <source>
        <strain evidence="2 3">VKMAc-2574</strain>
    </source>
</reference>
<gene>
    <name evidence="2" type="ORF">EV137_6951</name>
</gene>
<keyword evidence="1" id="KW-0732">Signal</keyword>
<feature type="signal peptide" evidence="1">
    <location>
        <begin position="1"/>
        <end position="22"/>
    </location>
</feature>
<comment type="caution">
    <text evidence="2">The sequence shown here is derived from an EMBL/GenBank/DDBJ whole genome shotgun (WGS) entry which is preliminary data.</text>
</comment>
<sequence>MVAVRGRALMACAVVLASFVVAGCSVVKGSGLPPTQPPTPTIVAPRTQASHKPATDCAHSTVPLPTASEIDGVQLTLSTDPSGTSLLVKNTGGLLVVVIPDANFSSHLVAAPFANPQDQASRAALIAVNNSGGKLPGIPPYVPRTQVIKVPPQWSVCALTGDVKQTASVRYLQVKAPSAQYFITKALADQLIVRNGTSSNETRPALIRCAKTTLSVLKKFPKLSDIQVYVEILSPRYPCRAGYQALLRDDVHATEQLEAAVIERLGRAPRLLANSQLSTLTARP</sequence>
<evidence type="ECO:0000313" key="3">
    <source>
        <dbReference type="Proteomes" id="UP000295060"/>
    </source>
</evidence>